<keyword evidence="2" id="KW-1185">Reference proteome</keyword>
<protein>
    <submittedName>
        <fullName evidence="1">Sugar kinase of the NBD/HSP70 family, may contain an N-terminal HTH domain</fullName>
    </submittedName>
</protein>
<dbReference type="InterPro" id="IPR036388">
    <property type="entry name" value="WH-like_DNA-bd_sf"/>
</dbReference>
<dbReference type="STRING" id="464029.SAMN02982989_0868"/>
<keyword evidence="1" id="KW-0808">Transferase</keyword>
<dbReference type="Proteomes" id="UP000192903">
    <property type="component" value="Unassembled WGS sequence"/>
</dbReference>
<dbReference type="SUPFAM" id="SSF46785">
    <property type="entry name" value="Winged helix' DNA-binding domain"/>
    <property type="match status" value="1"/>
</dbReference>
<dbReference type="InterPro" id="IPR036390">
    <property type="entry name" value="WH_DNA-bd_sf"/>
</dbReference>
<dbReference type="Gene3D" id="1.10.10.10">
    <property type="entry name" value="Winged helix-like DNA-binding domain superfamily/Winged helix DNA-binding domain"/>
    <property type="match status" value="1"/>
</dbReference>
<dbReference type="Pfam" id="PF00480">
    <property type="entry name" value="ROK"/>
    <property type="match status" value="1"/>
</dbReference>
<evidence type="ECO:0000313" key="2">
    <source>
        <dbReference type="Proteomes" id="UP000192903"/>
    </source>
</evidence>
<reference evidence="2" key="1">
    <citation type="submission" date="2017-04" db="EMBL/GenBank/DDBJ databases">
        <authorList>
            <person name="Varghese N."/>
            <person name="Submissions S."/>
        </authorList>
    </citation>
    <scope>NUCLEOTIDE SEQUENCE [LARGE SCALE GENOMIC DNA]</scope>
    <source>
        <strain evidence="2">B4P</strain>
    </source>
</reference>
<dbReference type="CDD" id="cd23763">
    <property type="entry name" value="ASKHA_ATPase_ROK"/>
    <property type="match status" value="1"/>
</dbReference>
<accession>A0A1X7FUG6</accession>
<evidence type="ECO:0000313" key="1">
    <source>
        <dbReference type="EMBL" id="SMF58963.1"/>
    </source>
</evidence>
<dbReference type="InterPro" id="IPR000600">
    <property type="entry name" value="ROK"/>
</dbReference>
<dbReference type="EMBL" id="FXAF01000008">
    <property type="protein sequence ID" value="SMF58963.1"/>
    <property type="molecule type" value="Genomic_DNA"/>
</dbReference>
<gene>
    <name evidence="1" type="ORF">SAMN02982989_0868</name>
</gene>
<dbReference type="SUPFAM" id="SSF53067">
    <property type="entry name" value="Actin-like ATPase domain"/>
    <property type="match status" value="1"/>
</dbReference>
<dbReference type="InterPro" id="IPR043129">
    <property type="entry name" value="ATPase_NBD"/>
</dbReference>
<dbReference type="GO" id="GO:0019262">
    <property type="term" value="P:N-acetylneuraminate catabolic process"/>
    <property type="evidence" value="ECO:0007669"/>
    <property type="project" value="TreeGrafter"/>
</dbReference>
<dbReference type="PANTHER" id="PTHR18964">
    <property type="entry name" value="ROK (REPRESSOR, ORF, KINASE) FAMILY"/>
    <property type="match status" value="1"/>
</dbReference>
<dbReference type="Gene3D" id="3.30.420.40">
    <property type="match status" value="2"/>
</dbReference>
<sequence length="383" mass="41723">MYRPEHLIPAQFRRARGAPIVSENERRMLRLLWKQPGLTRAALTRQLDLTQQSVHRITVDLVTRGLVGVGAAPPPSSRGKPSPSLHLAADFAYTWGVSLNTDEIGLCLMDFAGNPIASELLPLGSEGREATLEMIAHRMRALRIVHRLANDRCLGLGFGITGFWLSGTQFNPPLPLREWSLIELGPLLSARFRLPVWIENNANTAALGEAMLGHGRQLPTFAYVSFNYGLGGSVVIDGQLITGGSGNAGEISALFTPEERPVRPALQFLLERLQSKGIAVASISDMAARFNPSWPGVDEWIDEVAPNFNRIVAAFWAVLDPQAVILGGQIPTALARQLIQRVSLTEINRYGLSRPIPKLLISELGPQASSLGAAAYSLNKCCF</sequence>
<keyword evidence="1" id="KW-0418">Kinase</keyword>
<proteinExistence type="predicted"/>
<dbReference type="AlphaFoldDB" id="A0A1X7FUG6"/>
<organism evidence="1 2">
    <name type="scientific">Xaviernesmea oryzae</name>
    <dbReference type="NCBI Taxonomy" id="464029"/>
    <lineage>
        <taxon>Bacteria</taxon>
        <taxon>Pseudomonadati</taxon>
        <taxon>Pseudomonadota</taxon>
        <taxon>Alphaproteobacteria</taxon>
        <taxon>Hyphomicrobiales</taxon>
        <taxon>Rhizobiaceae</taxon>
        <taxon>Rhizobium/Agrobacterium group</taxon>
        <taxon>Xaviernesmea</taxon>
    </lineage>
</organism>
<dbReference type="PANTHER" id="PTHR18964:SF169">
    <property type="entry name" value="N-ACETYLMANNOSAMINE KINASE"/>
    <property type="match status" value="1"/>
</dbReference>
<name>A0A1X7FUG6_9HYPH</name>
<dbReference type="GO" id="GO:0009384">
    <property type="term" value="F:N-acylmannosamine kinase activity"/>
    <property type="evidence" value="ECO:0007669"/>
    <property type="project" value="TreeGrafter"/>
</dbReference>